<comment type="caution">
    <text evidence="1">The sequence shown here is derived from an EMBL/GenBank/DDBJ whole genome shotgun (WGS) entry which is preliminary data.</text>
</comment>
<evidence type="ECO:0000313" key="1">
    <source>
        <dbReference type="EMBL" id="MBF6302962.1"/>
    </source>
</evidence>
<evidence type="ECO:0000313" key="2">
    <source>
        <dbReference type="Proteomes" id="UP000702209"/>
    </source>
</evidence>
<reference evidence="1 2" key="1">
    <citation type="submission" date="2020-10" db="EMBL/GenBank/DDBJ databases">
        <title>Identification of Nocardia species via Next-generation sequencing and recognition of intraspecies genetic diversity.</title>
        <authorList>
            <person name="Li P."/>
            <person name="Li P."/>
            <person name="Lu B."/>
        </authorList>
    </citation>
    <scope>NUCLEOTIDE SEQUENCE [LARGE SCALE GENOMIC DNA]</scope>
    <source>
        <strain evidence="1 2">BJ06-0157</strain>
    </source>
</reference>
<organism evidence="1 2">
    <name type="scientific">Nocardia amamiensis</name>
    <dbReference type="NCBI Taxonomy" id="404578"/>
    <lineage>
        <taxon>Bacteria</taxon>
        <taxon>Bacillati</taxon>
        <taxon>Actinomycetota</taxon>
        <taxon>Actinomycetes</taxon>
        <taxon>Mycobacteriales</taxon>
        <taxon>Nocardiaceae</taxon>
        <taxon>Nocardia</taxon>
    </lineage>
</organism>
<name>A0ABS0D296_9NOCA</name>
<dbReference type="RefSeq" id="WP_195134139.1">
    <property type="nucleotide sequence ID" value="NZ_JADLQX010000087.1"/>
</dbReference>
<accession>A0ABS0D296</accession>
<keyword evidence="2" id="KW-1185">Reference proteome</keyword>
<sequence>MFLVAAFRGIALPEQAVVMSPPRTGAALGSTGPSRLTRPMDAHGMSVHGERIAQCWAARPRLAGLRTR</sequence>
<gene>
    <name evidence="1" type="ORF">IU459_36440</name>
</gene>
<dbReference type="Proteomes" id="UP000702209">
    <property type="component" value="Unassembled WGS sequence"/>
</dbReference>
<proteinExistence type="predicted"/>
<dbReference type="EMBL" id="JADLQX010000087">
    <property type="protein sequence ID" value="MBF6302962.1"/>
    <property type="molecule type" value="Genomic_DNA"/>
</dbReference>
<protein>
    <submittedName>
        <fullName evidence="1">Uncharacterized protein</fullName>
    </submittedName>
</protein>